<evidence type="ECO:0000256" key="3">
    <source>
        <dbReference type="ARBA" id="ARBA00008419"/>
    </source>
</evidence>
<dbReference type="InterPro" id="IPR006115">
    <property type="entry name" value="6PGDH_NADP-bd"/>
</dbReference>
<dbReference type="EC" id="1.1.1.44" evidence="5 12"/>
<reference evidence="17 18" key="1">
    <citation type="submission" date="2016-11" db="EMBL/GenBank/DDBJ databases">
        <authorList>
            <person name="Jaros S."/>
            <person name="Januszkiewicz K."/>
            <person name="Wedrychowicz H."/>
        </authorList>
    </citation>
    <scope>NUCLEOTIDE SEQUENCE [LARGE SCALE GENOMIC DNA]</scope>
    <source>
        <strain evidence="17 18">DSM 9705</strain>
    </source>
</reference>
<evidence type="ECO:0000256" key="9">
    <source>
        <dbReference type="ARBA" id="ARBA00023064"/>
    </source>
</evidence>
<comment type="subunit">
    <text evidence="4 12">Homodimer.</text>
</comment>
<keyword evidence="9 15" id="KW-0311">Gluconate utilization</keyword>
<dbReference type="Proteomes" id="UP000184139">
    <property type="component" value="Unassembled WGS sequence"/>
</dbReference>
<evidence type="ECO:0000313" key="18">
    <source>
        <dbReference type="Proteomes" id="UP000184139"/>
    </source>
</evidence>
<dbReference type="NCBIfam" id="TIGR00873">
    <property type="entry name" value="gnd"/>
    <property type="match status" value="1"/>
</dbReference>
<dbReference type="InterPro" id="IPR008927">
    <property type="entry name" value="6-PGluconate_DH-like_C_sf"/>
</dbReference>
<feature type="active site" description="Proton acceptor" evidence="13">
    <location>
        <position position="185"/>
    </location>
</feature>
<dbReference type="InterPro" id="IPR036291">
    <property type="entry name" value="NAD(P)-bd_dom_sf"/>
</dbReference>
<dbReference type="GO" id="GO:0004616">
    <property type="term" value="F:phosphogluconate dehydrogenase (decarboxylating) activity"/>
    <property type="evidence" value="ECO:0007669"/>
    <property type="project" value="UniProtKB-EC"/>
</dbReference>
<keyword evidence="10 12" id="KW-0570">Pentose shunt</keyword>
<dbReference type="RefSeq" id="WP_073373137.1">
    <property type="nucleotide sequence ID" value="NZ_FQXS01000001.1"/>
</dbReference>
<keyword evidence="8 12" id="KW-0560">Oxidoreductase</keyword>
<evidence type="ECO:0000256" key="7">
    <source>
        <dbReference type="ARBA" id="ARBA00022857"/>
    </source>
</evidence>
<evidence type="ECO:0000313" key="17">
    <source>
        <dbReference type="EMBL" id="SHH39106.1"/>
    </source>
</evidence>
<dbReference type="NCBIfam" id="NF006765">
    <property type="entry name" value="PRK09287.1"/>
    <property type="match status" value="1"/>
</dbReference>
<dbReference type="FunFam" id="1.20.5.320:FF:000002">
    <property type="entry name" value="6-phosphogluconate dehydrogenase, decarboxylating"/>
    <property type="match status" value="1"/>
</dbReference>
<comment type="pathway">
    <text evidence="2 12 15">Carbohydrate degradation; pentose phosphate pathway; D-ribulose 5-phosphate from D-glucose 6-phosphate (oxidative stage): step 3/3.</text>
</comment>
<keyword evidence="18" id="KW-1185">Reference proteome</keyword>
<dbReference type="UniPathway" id="UPA00115">
    <property type="reaction ID" value="UER00410"/>
</dbReference>
<protein>
    <recommendedName>
        <fullName evidence="6 12">6-phosphogluconate dehydrogenase, decarboxylating</fullName>
        <ecNumber evidence="5 12">1.1.1.44</ecNumber>
    </recommendedName>
</protein>
<evidence type="ECO:0000256" key="1">
    <source>
        <dbReference type="ARBA" id="ARBA00002526"/>
    </source>
</evidence>
<feature type="binding site" description="in other chain" evidence="14">
    <location>
        <position position="289"/>
    </location>
    <ligand>
        <name>substrate</name>
        <note>ligand shared between dimeric partners</note>
    </ligand>
</feature>
<feature type="binding site" description="in other chain" evidence="14">
    <location>
        <position position="104"/>
    </location>
    <ligand>
        <name>substrate</name>
        <note>ligand shared between dimeric partners</note>
    </ligand>
</feature>
<evidence type="ECO:0000256" key="11">
    <source>
        <dbReference type="ARBA" id="ARBA00048640"/>
    </source>
</evidence>
<evidence type="ECO:0000256" key="5">
    <source>
        <dbReference type="ARBA" id="ARBA00013011"/>
    </source>
</evidence>
<keyword evidence="7 12" id="KW-0521">NADP</keyword>
<evidence type="ECO:0000256" key="6">
    <source>
        <dbReference type="ARBA" id="ARBA00018193"/>
    </source>
</evidence>
<feature type="binding site" evidence="14">
    <location>
        <position position="447"/>
    </location>
    <ligand>
        <name>substrate</name>
        <note>ligand shared between dimeric partners</note>
    </ligand>
</feature>
<dbReference type="InterPro" id="IPR006113">
    <property type="entry name" value="6PGDH_Gnd/GntZ"/>
</dbReference>
<dbReference type="InterPro" id="IPR006184">
    <property type="entry name" value="6PGdom_BS"/>
</dbReference>
<name>A0A1M5SKP2_9BACT</name>
<evidence type="ECO:0000259" key="16">
    <source>
        <dbReference type="SMART" id="SM01350"/>
    </source>
</evidence>
<evidence type="ECO:0000256" key="12">
    <source>
        <dbReference type="PIRNR" id="PIRNR000109"/>
    </source>
</evidence>
<dbReference type="AlphaFoldDB" id="A0A1M5SKP2"/>
<dbReference type="InterPro" id="IPR013328">
    <property type="entry name" value="6PGD_dom2"/>
</dbReference>
<feature type="binding site" description="in other chain" evidence="14">
    <location>
        <position position="262"/>
    </location>
    <ligand>
        <name>substrate</name>
        <note>ligand shared between dimeric partners</note>
    </ligand>
</feature>
<feature type="domain" description="6-phosphogluconate dehydrogenase C-terminal" evidence="16">
    <location>
        <begin position="181"/>
        <end position="471"/>
    </location>
</feature>
<feature type="binding site" evidence="14">
    <location>
        <position position="453"/>
    </location>
    <ligand>
        <name>substrate</name>
        <note>ligand shared between dimeric partners</note>
    </ligand>
</feature>
<evidence type="ECO:0000256" key="14">
    <source>
        <dbReference type="PIRSR" id="PIRSR000109-2"/>
    </source>
</evidence>
<gene>
    <name evidence="17" type="ORF">SAMN02745124_00407</name>
</gene>
<dbReference type="PRINTS" id="PR00076">
    <property type="entry name" value="6PGDHDRGNASE"/>
</dbReference>
<feature type="binding site" description="in other chain" evidence="14">
    <location>
        <begin position="188"/>
        <end position="189"/>
    </location>
    <ligand>
        <name>substrate</name>
        <note>ligand shared between dimeric partners</note>
    </ligand>
</feature>
<evidence type="ECO:0000256" key="2">
    <source>
        <dbReference type="ARBA" id="ARBA00004874"/>
    </source>
</evidence>
<dbReference type="FunFam" id="3.40.50.720:FF:000007">
    <property type="entry name" value="6-phosphogluconate dehydrogenase, decarboxylating"/>
    <property type="match status" value="1"/>
</dbReference>
<feature type="active site" description="Proton donor" evidence="13">
    <location>
        <position position="192"/>
    </location>
</feature>
<dbReference type="STRING" id="1121409.SAMN02745124_00407"/>
<dbReference type="GO" id="GO:0050661">
    <property type="term" value="F:NADP binding"/>
    <property type="evidence" value="ECO:0007669"/>
    <property type="project" value="InterPro"/>
</dbReference>
<comment type="similarity">
    <text evidence="3 12 15">Belongs to the 6-phosphogluconate dehydrogenase family.</text>
</comment>
<dbReference type="Pfam" id="PF00393">
    <property type="entry name" value="6PGD"/>
    <property type="match status" value="1"/>
</dbReference>
<evidence type="ECO:0000256" key="10">
    <source>
        <dbReference type="ARBA" id="ARBA00023126"/>
    </source>
</evidence>
<dbReference type="Gene3D" id="1.20.5.320">
    <property type="entry name" value="6-Phosphogluconate Dehydrogenase, domain 3"/>
    <property type="match status" value="1"/>
</dbReference>
<dbReference type="PANTHER" id="PTHR11811">
    <property type="entry name" value="6-PHOSPHOGLUCONATE DEHYDROGENASE"/>
    <property type="match status" value="1"/>
</dbReference>
<organism evidence="17 18">
    <name type="scientific">Desulfofustis glycolicus DSM 9705</name>
    <dbReference type="NCBI Taxonomy" id="1121409"/>
    <lineage>
        <taxon>Bacteria</taxon>
        <taxon>Pseudomonadati</taxon>
        <taxon>Thermodesulfobacteriota</taxon>
        <taxon>Desulfobulbia</taxon>
        <taxon>Desulfobulbales</taxon>
        <taxon>Desulfocapsaceae</taxon>
        <taxon>Desulfofustis</taxon>
    </lineage>
</organism>
<dbReference type="Gene3D" id="3.40.50.720">
    <property type="entry name" value="NAD(P)-binding Rossmann-like Domain"/>
    <property type="match status" value="1"/>
</dbReference>
<evidence type="ECO:0000256" key="15">
    <source>
        <dbReference type="RuleBase" id="RU000485"/>
    </source>
</evidence>
<sequence>MEKQAQIGVAGLAVMGENLVLNMADKGFSVAVYNRTSAKVDAFLAGRGRGKSISGHQTVGSFVEALQRPRRIMLMLKAGPPVDSFIEQLLEYLDEGDIVIDGGNSHYLDTIRRDRELRERGLRFIGTGVSGGEEGALHGPSIMPGGERSAWPLVEPIFTAIAARAGDNEPCCAWMGGDGAGHFVKMVHNGIEYGDMQLIGESYQIMRQLLGLGCDQMQAIFADWNKADLSSYLIEITADILGYRDEDGVPVVDTILDAAGQKGTGKWTVVSALEQGITLSLISESVFARCISARVDDRRRAADILRGPELPFSGDRQQLVAALEQALYCAKIISYAQGFALLQNASQEYGWQLDFASIASIWRGGCIIRSVFLDHIADAYRQEAELENLLFAPYFSDRINKAQADLRTVVGIAAMHGVPVPCLSAALAYFDSLRSVRLPANLLQAQRDYFGAHTYERVDRPRGEFFHTDWTGSGGATTSTAYSR</sequence>
<dbReference type="EMBL" id="FQXS01000001">
    <property type="protein sequence ID" value="SHH39106.1"/>
    <property type="molecule type" value="Genomic_DNA"/>
</dbReference>
<dbReference type="PROSITE" id="PS00461">
    <property type="entry name" value="6PGD"/>
    <property type="match status" value="1"/>
</dbReference>
<evidence type="ECO:0000256" key="8">
    <source>
        <dbReference type="ARBA" id="ARBA00023002"/>
    </source>
</evidence>
<dbReference type="PIRSF" id="PIRSF000109">
    <property type="entry name" value="6PGD"/>
    <property type="match status" value="1"/>
</dbReference>
<comment type="catalytic activity">
    <reaction evidence="11 12 15">
        <text>6-phospho-D-gluconate + NADP(+) = D-ribulose 5-phosphate + CO2 + NADPH</text>
        <dbReference type="Rhea" id="RHEA:10116"/>
        <dbReference type="ChEBI" id="CHEBI:16526"/>
        <dbReference type="ChEBI" id="CHEBI:57783"/>
        <dbReference type="ChEBI" id="CHEBI:58121"/>
        <dbReference type="ChEBI" id="CHEBI:58349"/>
        <dbReference type="ChEBI" id="CHEBI:58759"/>
        <dbReference type="EC" id="1.1.1.44"/>
    </reaction>
</comment>
<accession>A0A1M5SKP2</accession>
<feature type="binding site" description="in other chain" evidence="14">
    <location>
        <begin position="130"/>
        <end position="132"/>
    </location>
    <ligand>
        <name>substrate</name>
        <note>ligand shared between dimeric partners</note>
    </ligand>
</feature>
<feature type="binding site" description="in other chain" evidence="14">
    <location>
        <position position="193"/>
    </location>
    <ligand>
        <name>substrate</name>
        <note>ligand shared between dimeric partners</note>
    </ligand>
</feature>
<dbReference type="OrthoDB" id="9804542at2"/>
<dbReference type="SUPFAM" id="SSF48179">
    <property type="entry name" value="6-phosphogluconate dehydrogenase C-terminal domain-like"/>
    <property type="match status" value="1"/>
</dbReference>
<dbReference type="Pfam" id="PF03446">
    <property type="entry name" value="NAD_binding_2"/>
    <property type="match status" value="1"/>
</dbReference>
<dbReference type="InterPro" id="IPR006183">
    <property type="entry name" value="Pgluconate_DH"/>
</dbReference>
<comment type="function">
    <text evidence="1 12">Catalyzes the oxidative decarboxylation of 6-phosphogluconate to ribulose 5-phosphate and CO(2), with concomitant reduction of NADP to NADPH.</text>
</comment>
<dbReference type="FunFam" id="1.10.1040.10:FF:000002">
    <property type="entry name" value="6-phosphogluconate dehydrogenase, decarboxylating"/>
    <property type="match status" value="1"/>
</dbReference>
<dbReference type="InterPro" id="IPR006114">
    <property type="entry name" value="6PGDH_C"/>
</dbReference>
<dbReference type="Gene3D" id="1.10.1040.10">
    <property type="entry name" value="N-(1-d-carboxylethyl)-l-norvaline Dehydrogenase, domain 2"/>
    <property type="match status" value="1"/>
</dbReference>
<dbReference type="SUPFAM" id="SSF51735">
    <property type="entry name" value="NAD(P)-binding Rossmann-fold domains"/>
    <property type="match status" value="1"/>
</dbReference>
<dbReference type="SMART" id="SM01350">
    <property type="entry name" value="6PGD"/>
    <property type="match status" value="1"/>
</dbReference>
<proteinExistence type="inferred from homology"/>
<dbReference type="GO" id="GO:0006098">
    <property type="term" value="P:pentose-phosphate shunt"/>
    <property type="evidence" value="ECO:0007669"/>
    <property type="project" value="UniProtKB-UniPathway"/>
</dbReference>
<dbReference type="GO" id="GO:0019521">
    <property type="term" value="P:D-gluconate metabolic process"/>
    <property type="evidence" value="ECO:0007669"/>
    <property type="project" value="UniProtKB-KW"/>
</dbReference>
<evidence type="ECO:0000256" key="13">
    <source>
        <dbReference type="PIRSR" id="PIRSR000109-1"/>
    </source>
</evidence>
<evidence type="ECO:0000256" key="4">
    <source>
        <dbReference type="ARBA" id="ARBA00011738"/>
    </source>
</evidence>